<evidence type="ECO:0000256" key="5">
    <source>
        <dbReference type="ARBA" id="ARBA00023136"/>
    </source>
</evidence>
<feature type="transmembrane region" description="Helical" evidence="6">
    <location>
        <begin position="340"/>
        <end position="359"/>
    </location>
</feature>
<feature type="transmembrane region" description="Helical" evidence="6">
    <location>
        <begin position="718"/>
        <end position="738"/>
    </location>
</feature>
<keyword evidence="3" id="KW-0133">Cell shape</keyword>
<comment type="subcellular location">
    <subcellularLocation>
        <location evidence="1">Membrane</location>
        <topology evidence="1">Multi-pass membrane protein</topology>
    </subcellularLocation>
</comment>
<proteinExistence type="predicted"/>
<reference evidence="7 8" key="1">
    <citation type="submission" date="2024-09" db="EMBL/GenBank/DDBJ databases">
        <authorList>
            <person name="Sun Q."/>
            <person name="Mori K."/>
        </authorList>
    </citation>
    <scope>NUCLEOTIDE SEQUENCE [LARGE SCALE GENOMIC DNA]</scope>
    <source>
        <strain evidence="7 8">CCM 7792</strain>
    </source>
</reference>
<feature type="transmembrane region" description="Helical" evidence="6">
    <location>
        <begin position="496"/>
        <end position="514"/>
    </location>
</feature>
<dbReference type="RefSeq" id="WP_379678511.1">
    <property type="nucleotide sequence ID" value="NZ_JBHLWP010000009.1"/>
</dbReference>
<feature type="transmembrane region" description="Helical" evidence="6">
    <location>
        <begin position="574"/>
        <end position="594"/>
    </location>
</feature>
<feature type="transmembrane region" description="Helical" evidence="6">
    <location>
        <begin position="365"/>
        <end position="385"/>
    </location>
</feature>
<accession>A0ABV6FDU0</accession>
<gene>
    <name evidence="7" type="ORF">ACFFJK_07240</name>
</gene>
<dbReference type="PROSITE" id="PS51257">
    <property type="entry name" value="PROKAR_LIPOPROTEIN"/>
    <property type="match status" value="1"/>
</dbReference>
<keyword evidence="4 6" id="KW-1133">Transmembrane helix</keyword>
<dbReference type="EMBL" id="JBHLWP010000009">
    <property type="protein sequence ID" value="MFC0251680.1"/>
    <property type="molecule type" value="Genomic_DNA"/>
</dbReference>
<feature type="transmembrane region" description="Helical" evidence="6">
    <location>
        <begin position="429"/>
        <end position="446"/>
    </location>
</feature>
<evidence type="ECO:0000256" key="4">
    <source>
        <dbReference type="ARBA" id="ARBA00022989"/>
    </source>
</evidence>
<feature type="transmembrane region" description="Helical" evidence="6">
    <location>
        <begin position="526"/>
        <end position="544"/>
    </location>
</feature>
<protein>
    <submittedName>
        <fullName evidence="7">FtsW/RodA/SpoVE family cell cycle protein</fullName>
    </submittedName>
</protein>
<feature type="transmembrane region" description="Helical" evidence="6">
    <location>
        <begin position="392"/>
        <end position="409"/>
    </location>
</feature>
<keyword evidence="8" id="KW-1185">Reference proteome</keyword>
<evidence type="ECO:0000256" key="6">
    <source>
        <dbReference type="SAM" id="Phobius"/>
    </source>
</evidence>
<evidence type="ECO:0000313" key="8">
    <source>
        <dbReference type="Proteomes" id="UP001589773"/>
    </source>
</evidence>
<feature type="transmembrane region" description="Helical" evidence="6">
    <location>
        <begin position="458"/>
        <end position="476"/>
    </location>
</feature>
<evidence type="ECO:0000256" key="1">
    <source>
        <dbReference type="ARBA" id="ARBA00004141"/>
    </source>
</evidence>
<dbReference type="PANTHER" id="PTHR30474">
    <property type="entry name" value="CELL CYCLE PROTEIN"/>
    <property type="match status" value="1"/>
</dbReference>
<sequence length="794" mass="82710">MKARRLALPTLLAMLALGLACMLHVLALARAPQLHLPSAITLGLAPGESLVLGRAELAAPRAAARQFVVRRDASGRWFLQNLHPAQPTAIRKDEQRIRTGSAALAAGQRVQVGAAIFDIAQAGEGRVALRDSRHRWDYDGARLLRDGAPQAACPGAGAASRLSGYWNLVVPRFLALERPLAFGGHLYCGNRLPVPGLDTGSAALVSDPDLGGQIALHVRGAQPVLLREPYAPGAWLDVAQREHALDGASGLAVGRTRYALSPDGGALRLEPGAQVALFGEPRGELAPAVRWSWAERSLWGFPMPSPPAWAAMLCAALLAGGVGAGLAGPPAAGPRSGFPAPARVVAATVIIAAAALVLVMQRTGAAPGAGWALVLAWAALWHALLWARRVPALGAIAVLLLTAGLLVQLELGLGAGDTAWLRHVENSCVLLAIGLPAALLCLQGVARNQVSRPFTEALLVALALAALAGLLLQVAFGDETGVFDIQPVEFAKLALAALSAHCLALATGATAATAPGARDWRTWLRLIAPVLLFVLLLAVALIQVDDYSPLVLLLAWAAVTLLAWLLATGRRLGAGVLGMLCCAGLAGAIALQHAGPSLGTLDFYAERFQIWADPTAHPHTGQQMLRGARAIADGGWLGADGLLGIATLGQAAGEVLRIPAVQDDFAASFLLNRHGLAAGLLLWALQAALVAALLHTAIRAWRAAALAGDFRRAWLGRFQCFALCGGAAFLAGHFLLSWGTNLALFPIMGQPMSFLSSGGSHLLFFICPLLAFGVASIQSFEEIPSCRSTSNTKS</sequence>
<name>A0ABV6FDU0_9BURK</name>
<feature type="transmembrane region" description="Helical" evidence="6">
    <location>
        <begin position="676"/>
        <end position="698"/>
    </location>
</feature>
<organism evidence="7 8">
    <name type="scientific">Massilia consociata</name>
    <dbReference type="NCBI Taxonomy" id="760117"/>
    <lineage>
        <taxon>Bacteria</taxon>
        <taxon>Pseudomonadati</taxon>
        <taxon>Pseudomonadota</taxon>
        <taxon>Betaproteobacteria</taxon>
        <taxon>Burkholderiales</taxon>
        <taxon>Oxalobacteraceae</taxon>
        <taxon>Telluria group</taxon>
        <taxon>Massilia</taxon>
    </lineage>
</organism>
<feature type="transmembrane region" description="Helical" evidence="6">
    <location>
        <begin position="758"/>
        <end position="777"/>
    </location>
</feature>
<keyword evidence="5 6" id="KW-0472">Membrane</keyword>
<dbReference type="Proteomes" id="UP001589773">
    <property type="component" value="Unassembled WGS sequence"/>
</dbReference>
<comment type="caution">
    <text evidence="7">The sequence shown here is derived from an EMBL/GenBank/DDBJ whole genome shotgun (WGS) entry which is preliminary data.</text>
</comment>
<feature type="transmembrane region" description="Helical" evidence="6">
    <location>
        <begin position="308"/>
        <end position="328"/>
    </location>
</feature>
<evidence type="ECO:0000313" key="7">
    <source>
        <dbReference type="EMBL" id="MFC0251680.1"/>
    </source>
</evidence>
<evidence type="ECO:0000256" key="2">
    <source>
        <dbReference type="ARBA" id="ARBA00022692"/>
    </source>
</evidence>
<dbReference type="InterPro" id="IPR001182">
    <property type="entry name" value="FtsW/RodA"/>
</dbReference>
<dbReference type="Pfam" id="PF01098">
    <property type="entry name" value="FTSW_RODA_SPOVE"/>
    <property type="match status" value="1"/>
</dbReference>
<keyword evidence="2 6" id="KW-0812">Transmembrane</keyword>
<evidence type="ECO:0000256" key="3">
    <source>
        <dbReference type="ARBA" id="ARBA00022960"/>
    </source>
</evidence>
<feature type="transmembrane region" description="Helical" evidence="6">
    <location>
        <begin position="550"/>
        <end position="567"/>
    </location>
</feature>